<comment type="similarity">
    <text evidence="1 4">Belongs to the heat shock protein 70 family.</text>
</comment>
<dbReference type="SUPFAM" id="SSF100920">
    <property type="entry name" value="Heat shock protein 70kD (HSP70), peptide-binding domain"/>
    <property type="match status" value="1"/>
</dbReference>
<evidence type="ECO:0000313" key="5">
    <source>
        <dbReference type="EMBL" id="CBK20207.2"/>
    </source>
</evidence>
<dbReference type="Gene3D" id="3.30.30.30">
    <property type="match status" value="1"/>
</dbReference>
<dbReference type="PRINTS" id="PR00301">
    <property type="entry name" value="HEATSHOCK70"/>
</dbReference>
<sequence>MENITSTAIGIDLGTTNSCVAVWKNGQIQIAPSEMGTRTTPSVVSFTDSERIIGVAAKKRMRSNYQNTVYDTKRLIGHAYKDAEVQSDMKMWPFKVTESVEGKPVINVMYKKEAKVFSPEQISAMILEKMKKQAEAFLDAKVTSAVITVPAYFNDSQRQATKDAATIAGLNVLRILNEPSAAAFAYVFENQHSDKNILIYDLGGGTFDVSILALRNGNFEVVSCNGDSHLGGDDFDNNLAKYVMDQYCKEKDEDIRSNRRWKARVKDACENCKQELSFATTSRIEFEEYDFECTISRFLFEDLNSALFKKTISIVDKTLRDASLSKDAIHEVVLVGGSTRIPKIQELLSNCFPHSKVCKSINPDEAVAMGALIMAQKLDKDHDSAAEQVFDKIDILDCTPLSLGVETVGGVMSVMIPRNTRIPTTFTDVYTTPTDNQSTVEIKVYQGERLLTRDNCLLGKFTISDIPLMRADEPIIEITFYIDENNILDVSAVEKSSGKQSKILIDNANTNLSQQQIQSMIETAEMFRQDDEENAKKLGYINELENLVRRISSLLEEKEESLPADAKKNFQLNLDKLQDFLYACGSAEMNDVIAWINVARQQYSLLTSC</sequence>
<evidence type="ECO:0000256" key="2">
    <source>
        <dbReference type="ARBA" id="ARBA00022741"/>
    </source>
</evidence>
<dbReference type="RefSeq" id="XP_012894255.1">
    <property type="nucleotide sequence ID" value="XM_013038801.1"/>
</dbReference>
<dbReference type="Pfam" id="PF00012">
    <property type="entry name" value="HSP70"/>
    <property type="match status" value="1"/>
</dbReference>
<gene>
    <name evidence="5" type="ORF">GSBLH_T00000574001</name>
</gene>
<evidence type="ECO:0000256" key="3">
    <source>
        <dbReference type="ARBA" id="ARBA00022840"/>
    </source>
</evidence>
<accession>D8LWL8</accession>
<dbReference type="SUPFAM" id="SSF53067">
    <property type="entry name" value="Actin-like ATPase domain"/>
    <property type="match status" value="2"/>
</dbReference>
<evidence type="ECO:0000256" key="4">
    <source>
        <dbReference type="RuleBase" id="RU003322"/>
    </source>
</evidence>
<evidence type="ECO:0000256" key="1">
    <source>
        <dbReference type="ARBA" id="ARBA00007381"/>
    </source>
</evidence>
<keyword evidence="3 4" id="KW-0067">ATP-binding</keyword>
<organism evidence="5">
    <name type="scientific">Blastocystis hominis</name>
    <dbReference type="NCBI Taxonomy" id="12968"/>
    <lineage>
        <taxon>Eukaryota</taxon>
        <taxon>Sar</taxon>
        <taxon>Stramenopiles</taxon>
        <taxon>Bigyra</taxon>
        <taxon>Opalozoa</taxon>
        <taxon>Opalinata</taxon>
        <taxon>Blastocystidae</taxon>
        <taxon>Blastocystis</taxon>
    </lineage>
</organism>
<proteinExistence type="inferred from homology"/>
<keyword evidence="2 4" id="KW-0547">Nucleotide-binding</keyword>
<dbReference type="PROSITE" id="PS01036">
    <property type="entry name" value="HSP70_3"/>
    <property type="match status" value="1"/>
</dbReference>
<dbReference type="InterPro" id="IPR013126">
    <property type="entry name" value="Hsp_70_fam"/>
</dbReference>
<dbReference type="InterPro" id="IPR029047">
    <property type="entry name" value="HSP70_peptide-bd_sf"/>
</dbReference>
<dbReference type="FunFam" id="2.60.34.10:FF:000012">
    <property type="entry name" value="Heat shock 70 kDa protein"/>
    <property type="match status" value="1"/>
</dbReference>
<protein>
    <recommendedName>
        <fullName evidence="7">Heat shock protein 70</fullName>
    </recommendedName>
</protein>
<dbReference type="CDD" id="cd24028">
    <property type="entry name" value="ASKHA_NBD_HSP70_HSPA1-like"/>
    <property type="match status" value="1"/>
</dbReference>
<dbReference type="FunFam" id="3.30.420.40:FF:000004">
    <property type="entry name" value="Molecular chaperone DnaK"/>
    <property type="match status" value="1"/>
</dbReference>
<dbReference type="Gene3D" id="3.30.420.40">
    <property type="match status" value="2"/>
</dbReference>
<dbReference type="PANTHER" id="PTHR19375">
    <property type="entry name" value="HEAT SHOCK PROTEIN 70KDA"/>
    <property type="match status" value="1"/>
</dbReference>
<reference evidence="5" key="1">
    <citation type="submission" date="2010-02" db="EMBL/GenBank/DDBJ databases">
        <title>Sequencing and annotation of the Blastocystis hominis genome.</title>
        <authorList>
            <person name="Wincker P."/>
        </authorList>
    </citation>
    <scope>NUCLEOTIDE SEQUENCE</scope>
    <source>
        <strain evidence="5">Singapore isolate B</strain>
    </source>
</reference>
<dbReference type="Gene3D" id="2.60.34.10">
    <property type="entry name" value="Substrate Binding Domain Of DNAk, Chain A, domain 1"/>
    <property type="match status" value="1"/>
</dbReference>
<dbReference type="GeneID" id="24917880"/>
<dbReference type="InterPro" id="IPR018181">
    <property type="entry name" value="Heat_shock_70_CS"/>
</dbReference>
<dbReference type="Gene3D" id="3.90.640.10">
    <property type="entry name" value="Actin, Chain A, domain 4"/>
    <property type="match status" value="1"/>
</dbReference>
<dbReference type="EMBL" id="FN668638">
    <property type="protein sequence ID" value="CBK20207.2"/>
    <property type="molecule type" value="Genomic_DNA"/>
</dbReference>
<dbReference type="FunFam" id="3.90.640.10:FF:000003">
    <property type="entry name" value="Molecular chaperone DnaK"/>
    <property type="match status" value="1"/>
</dbReference>
<dbReference type="FunFam" id="3.30.30.30:FF:000001">
    <property type="entry name" value="heat shock 70 kDa protein-like"/>
    <property type="match status" value="1"/>
</dbReference>
<dbReference type="PROSITE" id="PS00329">
    <property type="entry name" value="HSP70_2"/>
    <property type="match status" value="1"/>
</dbReference>
<dbReference type="PROSITE" id="PS00297">
    <property type="entry name" value="HSP70_1"/>
    <property type="match status" value="1"/>
</dbReference>
<keyword evidence="6" id="KW-1185">Reference proteome</keyword>
<evidence type="ECO:0000313" key="6">
    <source>
        <dbReference type="Proteomes" id="UP000008312"/>
    </source>
</evidence>
<dbReference type="InterPro" id="IPR043129">
    <property type="entry name" value="ATPase_NBD"/>
</dbReference>
<dbReference type="OrthoDB" id="191490at2759"/>
<dbReference type="InParanoid" id="D8LWL8"/>
<dbReference type="AlphaFoldDB" id="D8LWL8"/>
<dbReference type="GO" id="GO:0005524">
    <property type="term" value="F:ATP binding"/>
    <property type="evidence" value="ECO:0007669"/>
    <property type="project" value="UniProtKB-KW"/>
</dbReference>
<name>D8LWL8_BLAHO</name>
<evidence type="ECO:0008006" key="7">
    <source>
        <dbReference type="Google" id="ProtNLM"/>
    </source>
</evidence>
<dbReference type="Proteomes" id="UP000008312">
    <property type="component" value="Unassembled WGS sequence"/>
</dbReference>
<dbReference type="GO" id="GO:0140662">
    <property type="term" value="F:ATP-dependent protein folding chaperone"/>
    <property type="evidence" value="ECO:0007669"/>
    <property type="project" value="InterPro"/>
</dbReference>